<organism evidence="5 6">
    <name type="scientific">Mytilus galloprovincialis</name>
    <name type="common">Mediterranean mussel</name>
    <dbReference type="NCBI Taxonomy" id="29158"/>
    <lineage>
        <taxon>Eukaryota</taxon>
        <taxon>Metazoa</taxon>
        <taxon>Spiralia</taxon>
        <taxon>Lophotrochozoa</taxon>
        <taxon>Mollusca</taxon>
        <taxon>Bivalvia</taxon>
        <taxon>Autobranchia</taxon>
        <taxon>Pteriomorphia</taxon>
        <taxon>Mytilida</taxon>
        <taxon>Mytiloidea</taxon>
        <taxon>Mytilidae</taxon>
        <taxon>Mytilinae</taxon>
        <taxon>Mytilus</taxon>
    </lineage>
</organism>
<evidence type="ECO:0000256" key="2">
    <source>
        <dbReference type="SAM" id="SignalP"/>
    </source>
</evidence>
<evidence type="ECO:0000259" key="3">
    <source>
        <dbReference type="PROSITE" id="PS50041"/>
    </source>
</evidence>
<feature type="signal peptide" evidence="2">
    <location>
        <begin position="1"/>
        <end position="23"/>
    </location>
</feature>
<keyword evidence="2" id="KW-0732">Signal</keyword>
<feature type="domain" description="MAM" evidence="4">
    <location>
        <begin position="186"/>
        <end position="367"/>
    </location>
</feature>
<dbReference type="SUPFAM" id="SSF49899">
    <property type="entry name" value="Concanavalin A-like lectins/glucanases"/>
    <property type="match status" value="1"/>
</dbReference>
<sequence length="512" mass="57208">MTISQGFIIIILLQFGGEPVASASCDFTGQCIYNLKVHHCNQTTNTKRESDPSGNCGCGDLEIVQGETYNLQSSLSTLEIQFSALVQRYQATKASILQKQQLLEYAISENKALESKIRNVDYLLNKTTESVTRQTNNWSNEKIRLQTQYSKSIKDLQTCKAVLTAAKTDNGQSITDTSSNKPVSKTFCGFEDSKRCGYVAESGSHWTWQSSMYSSTTGPKQDHTYGTPNGHYMMLNSQGAASSSKTTHTSRIDSPQFTTSSAGYCIKFWYNLHGQDIKFLKVYAKVNGGLGYPVFTKTGNVDSDWHQAQISLDNEYTSHPFQIVFESATNAYYTNHYSSGSYRKIYYLDKSNTAIDDVTVFNTSCSHLSQSSHGSHVRQNGSDTSYYSFHAKPLSWNEAKTACRREDSQSSLVSINSQGEQDYLVRTIKNDEDLANIASLGFYTGGNDEKTEHNFVWTDNGAPVTFTNWHPGQPNNVGGDQDCLLLQYPDTNFEWGDVGCSEKHPYICEYHN</sequence>
<dbReference type="CDD" id="cd00037">
    <property type="entry name" value="CLECT"/>
    <property type="match status" value="1"/>
</dbReference>
<proteinExistence type="predicted"/>
<evidence type="ECO:0000313" key="6">
    <source>
        <dbReference type="Proteomes" id="UP000596742"/>
    </source>
</evidence>
<feature type="domain" description="C-type lectin" evidence="3">
    <location>
        <begin position="387"/>
        <end position="509"/>
    </location>
</feature>
<dbReference type="Pfam" id="PF00059">
    <property type="entry name" value="Lectin_C"/>
    <property type="match status" value="1"/>
</dbReference>
<dbReference type="Proteomes" id="UP000596742">
    <property type="component" value="Unassembled WGS sequence"/>
</dbReference>
<dbReference type="PANTHER" id="PTHR23282:SF101">
    <property type="entry name" value="MAM DOMAIN-CONTAINING PROTEIN"/>
    <property type="match status" value="1"/>
</dbReference>
<dbReference type="InterPro" id="IPR013320">
    <property type="entry name" value="ConA-like_dom_sf"/>
</dbReference>
<comment type="caution">
    <text evidence="5">The sequence shown here is derived from an EMBL/GenBank/DDBJ whole genome shotgun (WGS) entry which is preliminary data.</text>
</comment>
<dbReference type="OrthoDB" id="441660at2759"/>
<dbReference type="Gene3D" id="3.10.100.10">
    <property type="entry name" value="Mannose-Binding Protein A, subunit A"/>
    <property type="match status" value="1"/>
</dbReference>
<dbReference type="CDD" id="cd06263">
    <property type="entry name" value="MAM"/>
    <property type="match status" value="1"/>
</dbReference>
<dbReference type="InterPro" id="IPR016187">
    <property type="entry name" value="CTDL_fold"/>
</dbReference>
<dbReference type="InterPro" id="IPR018378">
    <property type="entry name" value="C-type_lectin_CS"/>
</dbReference>
<accession>A0A8B6BS20</accession>
<dbReference type="AlphaFoldDB" id="A0A8B6BS20"/>
<name>A0A8B6BS20_MYTGA</name>
<dbReference type="SMART" id="SM00034">
    <property type="entry name" value="CLECT"/>
    <property type="match status" value="1"/>
</dbReference>
<reference evidence="5" key="1">
    <citation type="submission" date="2018-11" db="EMBL/GenBank/DDBJ databases">
        <authorList>
            <person name="Alioto T."/>
            <person name="Alioto T."/>
        </authorList>
    </citation>
    <scope>NUCLEOTIDE SEQUENCE</scope>
</reference>
<protein>
    <submittedName>
        <fullName evidence="5">Uncharacterized protein</fullName>
    </submittedName>
</protein>
<keyword evidence="6" id="KW-1185">Reference proteome</keyword>
<gene>
    <name evidence="5" type="ORF">MGAL_10B066233</name>
</gene>
<dbReference type="SUPFAM" id="SSF56436">
    <property type="entry name" value="C-type lectin-like"/>
    <property type="match status" value="1"/>
</dbReference>
<dbReference type="PANTHER" id="PTHR23282">
    <property type="entry name" value="APICAL ENDOSOMAL GLYCOPROTEIN PRECURSOR"/>
    <property type="match status" value="1"/>
</dbReference>
<dbReference type="SMART" id="SM00137">
    <property type="entry name" value="MAM"/>
    <property type="match status" value="1"/>
</dbReference>
<evidence type="ECO:0000313" key="5">
    <source>
        <dbReference type="EMBL" id="VDH94710.1"/>
    </source>
</evidence>
<feature type="chain" id="PRO_5032467193" evidence="2">
    <location>
        <begin position="24"/>
        <end position="512"/>
    </location>
</feature>
<evidence type="ECO:0000259" key="4">
    <source>
        <dbReference type="PROSITE" id="PS50060"/>
    </source>
</evidence>
<dbReference type="Gene3D" id="2.60.120.200">
    <property type="match status" value="1"/>
</dbReference>
<dbReference type="Pfam" id="PF00629">
    <property type="entry name" value="MAM"/>
    <property type="match status" value="1"/>
</dbReference>
<evidence type="ECO:0000256" key="1">
    <source>
        <dbReference type="ARBA" id="ARBA00023157"/>
    </source>
</evidence>
<dbReference type="InterPro" id="IPR001304">
    <property type="entry name" value="C-type_lectin-like"/>
</dbReference>
<keyword evidence="1" id="KW-1015">Disulfide bond</keyword>
<dbReference type="PROSITE" id="PS50041">
    <property type="entry name" value="C_TYPE_LECTIN_2"/>
    <property type="match status" value="1"/>
</dbReference>
<dbReference type="InterPro" id="IPR000998">
    <property type="entry name" value="MAM_dom"/>
</dbReference>
<dbReference type="PROSITE" id="PS00615">
    <property type="entry name" value="C_TYPE_LECTIN_1"/>
    <property type="match status" value="1"/>
</dbReference>
<dbReference type="InterPro" id="IPR051560">
    <property type="entry name" value="MAM_domain-containing"/>
</dbReference>
<dbReference type="PROSITE" id="PS50060">
    <property type="entry name" value="MAM_2"/>
    <property type="match status" value="1"/>
</dbReference>
<dbReference type="GO" id="GO:0016020">
    <property type="term" value="C:membrane"/>
    <property type="evidence" value="ECO:0007669"/>
    <property type="project" value="InterPro"/>
</dbReference>
<dbReference type="EMBL" id="UYJE01000635">
    <property type="protein sequence ID" value="VDH94710.1"/>
    <property type="molecule type" value="Genomic_DNA"/>
</dbReference>
<dbReference type="InterPro" id="IPR016186">
    <property type="entry name" value="C-type_lectin-like/link_sf"/>
</dbReference>